<reference evidence="8 9" key="1">
    <citation type="submission" date="2022-05" db="EMBL/GenBank/DDBJ databases">
        <authorList>
            <consortium name="Genoscope - CEA"/>
            <person name="William W."/>
        </authorList>
    </citation>
    <scope>NUCLEOTIDE SEQUENCE [LARGE SCALE GENOMIC DNA]</scope>
</reference>
<evidence type="ECO:0000256" key="1">
    <source>
        <dbReference type="ARBA" id="ARBA00004141"/>
    </source>
</evidence>
<accession>A0AAU9XH80</accession>
<dbReference type="GO" id="GO:0015297">
    <property type="term" value="F:antiporter activity"/>
    <property type="evidence" value="ECO:0007669"/>
    <property type="project" value="InterPro"/>
</dbReference>
<feature type="domain" description="Cation/H+ exchanger transmembrane" evidence="7">
    <location>
        <begin position="76"/>
        <end position="455"/>
    </location>
</feature>
<keyword evidence="4 6" id="KW-1133">Transmembrane helix</keyword>
<feature type="transmembrane region" description="Helical" evidence="6">
    <location>
        <begin position="183"/>
        <end position="204"/>
    </location>
</feature>
<feature type="transmembrane region" description="Helical" evidence="6">
    <location>
        <begin position="373"/>
        <end position="391"/>
    </location>
</feature>
<evidence type="ECO:0000256" key="5">
    <source>
        <dbReference type="ARBA" id="ARBA00023136"/>
    </source>
</evidence>
<feature type="transmembrane region" description="Helical" evidence="6">
    <location>
        <begin position="290"/>
        <end position="321"/>
    </location>
</feature>
<dbReference type="EMBL" id="CALNXJ010000044">
    <property type="protein sequence ID" value="CAH3148175.1"/>
    <property type="molecule type" value="Genomic_DNA"/>
</dbReference>
<evidence type="ECO:0000256" key="3">
    <source>
        <dbReference type="ARBA" id="ARBA00022692"/>
    </source>
</evidence>
<evidence type="ECO:0000313" key="9">
    <source>
        <dbReference type="Proteomes" id="UP001159428"/>
    </source>
</evidence>
<dbReference type="PANTHER" id="PTHR31102">
    <property type="match status" value="1"/>
</dbReference>
<comment type="similarity">
    <text evidence="2">Belongs to the monovalent cation:proton antiporter 1 (CPA1) transporter (TC 2.A.36) family.</text>
</comment>
<feature type="transmembrane region" description="Helical" evidence="6">
    <location>
        <begin position="439"/>
        <end position="464"/>
    </location>
</feature>
<feature type="transmembrane region" description="Helical" evidence="6">
    <location>
        <begin position="66"/>
        <end position="84"/>
    </location>
</feature>
<feature type="transmembrane region" description="Helical" evidence="6">
    <location>
        <begin position="260"/>
        <end position="278"/>
    </location>
</feature>
<feature type="transmembrane region" description="Helical" evidence="6">
    <location>
        <begin position="230"/>
        <end position="254"/>
    </location>
</feature>
<protein>
    <recommendedName>
        <fullName evidence="7">Cation/H+ exchanger transmembrane domain-containing protein</fullName>
    </recommendedName>
</protein>
<comment type="caution">
    <text evidence="8">The sequence shown here is derived from an EMBL/GenBank/DDBJ whole genome shotgun (WGS) entry which is preliminary data.</text>
</comment>
<dbReference type="Proteomes" id="UP001159428">
    <property type="component" value="Unassembled WGS sequence"/>
</dbReference>
<feature type="transmembrane region" description="Helical" evidence="6">
    <location>
        <begin position="341"/>
        <end position="361"/>
    </location>
</feature>
<dbReference type="AlphaFoldDB" id="A0AAU9XH80"/>
<dbReference type="GO" id="GO:1902600">
    <property type="term" value="P:proton transmembrane transport"/>
    <property type="evidence" value="ECO:0007669"/>
    <property type="project" value="InterPro"/>
</dbReference>
<gene>
    <name evidence="8" type="ORF">PMEA_00023752</name>
</gene>
<evidence type="ECO:0000259" key="7">
    <source>
        <dbReference type="Pfam" id="PF00999"/>
    </source>
</evidence>
<keyword evidence="5 6" id="KW-0472">Membrane</keyword>
<dbReference type="Gene3D" id="1.20.1530.20">
    <property type="match status" value="1"/>
</dbReference>
<comment type="subcellular location">
    <subcellularLocation>
        <location evidence="1">Membrane</location>
        <topology evidence="1">Multi-pass membrane protein</topology>
    </subcellularLocation>
</comment>
<keyword evidence="9" id="KW-1185">Reference proteome</keyword>
<dbReference type="InterPro" id="IPR038770">
    <property type="entry name" value="Na+/solute_symporter_sf"/>
</dbReference>
<name>A0AAU9XH80_9CNID</name>
<keyword evidence="3 6" id="KW-0812">Transmembrane</keyword>
<dbReference type="InterPro" id="IPR051843">
    <property type="entry name" value="CPA1_transporter"/>
</dbReference>
<dbReference type="Pfam" id="PF00999">
    <property type="entry name" value="Na_H_Exchanger"/>
    <property type="match status" value="1"/>
</dbReference>
<proteinExistence type="inferred from homology"/>
<evidence type="ECO:0000256" key="2">
    <source>
        <dbReference type="ARBA" id="ARBA00007367"/>
    </source>
</evidence>
<evidence type="ECO:0000256" key="6">
    <source>
        <dbReference type="SAM" id="Phobius"/>
    </source>
</evidence>
<evidence type="ECO:0000313" key="8">
    <source>
        <dbReference type="EMBL" id="CAH3148175.1"/>
    </source>
</evidence>
<organism evidence="8 9">
    <name type="scientific">Pocillopora meandrina</name>
    <dbReference type="NCBI Taxonomy" id="46732"/>
    <lineage>
        <taxon>Eukaryota</taxon>
        <taxon>Metazoa</taxon>
        <taxon>Cnidaria</taxon>
        <taxon>Anthozoa</taxon>
        <taxon>Hexacorallia</taxon>
        <taxon>Scleractinia</taxon>
        <taxon>Astrocoeniina</taxon>
        <taxon>Pocilloporidae</taxon>
        <taxon>Pocillopora</taxon>
    </lineage>
</organism>
<sequence>MADENNLQIRNQEAAITSKRARVLQFIGLFIPPSGFFGQTLTRAVIVILSWAVLWSILGAELLPGGNIFGIFNVIVLAALGGFMTRKISKGTLPSLLGMLVVGFILRNVPGINVARHIDKKWSATLRSMALVVILTRSGLELDPGALRRLKFTVIRLAFCPCIGEATTVAVVGKLLLNMPWLWGFQLGFVLGAVTPAVVVPQLLTLQQRGFGVEQGIPTLVMAASSFDDVIAISLFGVFLGIAFSEGNIVFNIFRGPIELLMGAVFGSLVGILCWFLPNKYEQDRSRNRFVILLGCAMFSVFGSNMAQFSGAGALGVLVLATVASHGWGDIEKAPIADAMAVVWEFFQPLLFGLIGAEVSIEYMDSTLIGKAFGLLTIAMIIRLIVTFFVVSGNNLSIRDKIFVAIAWSPKATVQAAIGSVSLDIARERGFTGLHQEELGIQILTIAVLSILLTAPTGAVGIAISGPRLLRSAVETQEIGSKREVEPILEGQGAGFEEMNTSV</sequence>
<evidence type="ECO:0000256" key="4">
    <source>
        <dbReference type="ARBA" id="ARBA00022989"/>
    </source>
</evidence>
<dbReference type="InterPro" id="IPR006153">
    <property type="entry name" value="Cation/H_exchanger_TM"/>
</dbReference>
<dbReference type="PANTHER" id="PTHR31102:SF1">
    <property type="entry name" value="CATION_H+ EXCHANGER DOMAIN-CONTAINING PROTEIN"/>
    <property type="match status" value="1"/>
</dbReference>
<dbReference type="GO" id="GO:0016020">
    <property type="term" value="C:membrane"/>
    <property type="evidence" value="ECO:0007669"/>
    <property type="project" value="UniProtKB-SubCell"/>
</dbReference>
<feature type="transmembrane region" description="Helical" evidence="6">
    <location>
        <begin position="96"/>
        <end position="118"/>
    </location>
</feature>